<evidence type="ECO:0000313" key="4">
    <source>
        <dbReference type="EMBL" id="AQU78741.1"/>
    </source>
</evidence>
<dbReference type="Proteomes" id="UP000189661">
    <property type="component" value="Chromosome"/>
</dbReference>
<proteinExistence type="predicted"/>
<dbReference type="EMBL" id="CP019401">
    <property type="protein sequence ID" value="AQU78741.1"/>
    <property type="molecule type" value="Genomic_DNA"/>
</dbReference>
<evidence type="ECO:0000256" key="1">
    <source>
        <dbReference type="SAM" id="MobiDB-lite"/>
    </source>
</evidence>
<dbReference type="PROSITE" id="PS51257">
    <property type="entry name" value="PROKAR_LIPOPROTEIN"/>
    <property type="match status" value="1"/>
</dbReference>
<sequence>MKKIFWLGIPFLLLAACGTEEADSPGAGPQIEEVKVAFNTDTQADPAKEVLLSVTVTQGDKAVEDADEVVYEVWQSGDRSNSEMIPAEHTEEGIYEAQTSFEEEGLYFMQAHTTARSLHVMPKQEITVGNPDPASIVSDDSDDTQGMDKMEDHSGH</sequence>
<name>A0ABM6IQB9_9BACL</name>
<feature type="domain" description="YtkA-like" evidence="3">
    <location>
        <begin position="31"/>
        <end position="112"/>
    </location>
</feature>
<evidence type="ECO:0000313" key="5">
    <source>
        <dbReference type="Proteomes" id="UP000189661"/>
    </source>
</evidence>
<feature type="compositionally biased region" description="Basic and acidic residues" evidence="1">
    <location>
        <begin position="146"/>
        <end position="156"/>
    </location>
</feature>
<keyword evidence="2" id="KW-0732">Signal</keyword>
<accession>A0ABM6IQB9</accession>
<keyword evidence="5" id="KW-1185">Reference proteome</keyword>
<dbReference type="InterPro" id="IPR032693">
    <property type="entry name" value="YtkA-like_dom"/>
</dbReference>
<evidence type="ECO:0000256" key="2">
    <source>
        <dbReference type="SAM" id="SignalP"/>
    </source>
</evidence>
<reference evidence="4 5" key="1">
    <citation type="submission" date="2017-01" db="EMBL/GenBank/DDBJ databases">
        <title>Planococcus faecalis genome complete sequence.</title>
        <authorList>
            <person name="Lee P.C."/>
        </authorList>
    </citation>
    <scope>NUCLEOTIDE SEQUENCE [LARGE SCALE GENOMIC DNA]</scope>
    <source>
        <strain evidence="4 5">AJ003</strain>
    </source>
</reference>
<feature type="region of interest" description="Disordered" evidence="1">
    <location>
        <begin position="126"/>
        <end position="156"/>
    </location>
</feature>
<feature type="signal peptide" evidence="2">
    <location>
        <begin position="1"/>
        <end position="22"/>
    </location>
</feature>
<dbReference type="Pfam" id="PF13115">
    <property type="entry name" value="YtkA"/>
    <property type="match status" value="1"/>
</dbReference>
<feature type="chain" id="PRO_5045272629" description="YtkA-like domain-containing protein" evidence="2">
    <location>
        <begin position="23"/>
        <end position="156"/>
    </location>
</feature>
<evidence type="ECO:0000259" key="3">
    <source>
        <dbReference type="Pfam" id="PF13115"/>
    </source>
</evidence>
<gene>
    <name evidence="4" type="ORF">AJGP001_05390</name>
</gene>
<protein>
    <recommendedName>
        <fullName evidence="3">YtkA-like domain-containing protein</fullName>
    </recommendedName>
</protein>
<dbReference type="RefSeq" id="WP_078080231.1">
    <property type="nucleotide sequence ID" value="NZ_CP019401.1"/>
</dbReference>
<organism evidence="4 5">
    <name type="scientific">Planococcus faecalis</name>
    <dbReference type="NCBI Taxonomy" id="1598147"/>
    <lineage>
        <taxon>Bacteria</taxon>
        <taxon>Bacillati</taxon>
        <taxon>Bacillota</taxon>
        <taxon>Bacilli</taxon>
        <taxon>Bacillales</taxon>
        <taxon>Caryophanaceae</taxon>
        <taxon>Planococcus</taxon>
    </lineage>
</organism>